<organism evidence="15 16">
    <name type="scientific">Elysia crispata</name>
    <name type="common">lettuce slug</name>
    <dbReference type="NCBI Taxonomy" id="231223"/>
    <lineage>
        <taxon>Eukaryota</taxon>
        <taxon>Metazoa</taxon>
        <taxon>Spiralia</taxon>
        <taxon>Lophotrochozoa</taxon>
        <taxon>Mollusca</taxon>
        <taxon>Gastropoda</taxon>
        <taxon>Heterobranchia</taxon>
        <taxon>Euthyneura</taxon>
        <taxon>Panpulmonata</taxon>
        <taxon>Sacoglossa</taxon>
        <taxon>Placobranchoidea</taxon>
        <taxon>Plakobranchidae</taxon>
        <taxon>Elysia</taxon>
    </lineage>
</organism>
<evidence type="ECO:0000256" key="5">
    <source>
        <dbReference type="ARBA" id="ARBA00022826"/>
    </source>
</evidence>
<evidence type="ECO:0000256" key="8">
    <source>
        <dbReference type="ARBA" id="ARBA00022989"/>
    </source>
</evidence>
<name>A0AAE1B320_9GAST</name>
<evidence type="ECO:0000256" key="13">
    <source>
        <dbReference type="SAM" id="Phobius"/>
    </source>
</evidence>
<keyword evidence="8 13" id="KW-1133">Transmembrane helix</keyword>
<dbReference type="Proteomes" id="UP001283361">
    <property type="component" value="Unassembled WGS sequence"/>
</dbReference>
<comment type="subcellular location">
    <subcellularLocation>
        <location evidence="1">Membrane</location>
        <topology evidence="1">Multi-pass membrane protein</topology>
    </subcellularLocation>
</comment>
<dbReference type="InterPro" id="IPR005821">
    <property type="entry name" value="Ion_trans_dom"/>
</dbReference>
<dbReference type="InterPro" id="IPR003968">
    <property type="entry name" value="K_chnl_volt-dep_Kv"/>
</dbReference>
<accession>A0AAE1B320</accession>
<keyword evidence="3" id="KW-0633">Potassium transport</keyword>
<dbReference type="SUPFAM" id="SSF81324">
    <property type="entry name" value="Voltage-gated potassium channels"/>
    <property type="match status" value="1"/>
</dbReference>
<dbReference type="GO" id="GO:0001508">
    <property type="term" value="P:action potential"/>
    <property type="evidence" value="ECO:0007669"/>
    <property type="project" value="TreeGrafter"/>
</dbReference>
<protein>
    <recommendedName>
        <fullName evidence="14">BTB domain-containing protein</fullName>
    </recommendedName>
</protein>
<keyword evidence="11" id="KW-0407">Ion channel</keyword>
<dbReference type="Gene3D" id="1.10.287.70">
    <property type="match status" value="1"/>
</dbReference>
<feature type="compositionally biased region" description="Low complexity" evidence="12">
    <location>
        <begin position="714"/>
        <end position="729"/>
    </location>
</feature>
<feature type="transmembrane region" description="Helical" evidence="13">
    <location>
        <begin position="348"/>
        <end position="368"/>
    </location>
</feature>
<feature type="transmembrane region" description="Helical" evidence="13">
    <location>
        <begin position="174"/>
        <end position="192"/>
    </location>
</feature>
<dbReference type="PANTHER" id="PTHR11537:SF252">
    <property type="entry name" value="POTASSIUM VOLTAGE-GATED CHANNEL PROTEIN SHAW"/>
    <property type="match status" value="1"/>
</dbReference>
<dbReference type="PANTHER" id="PTHR11537">
    <property type="entry name" value="VOLTAGE-GATED POTASSIUM CHANNEL"/>
    <property type="match status" value="1"/>
</dbReference>
<keyword evidence="7" id="KW-0630">Potassium</keyword>
<evidence type="ECO:0000256" key="2">
    <source>
        <dbReference type="ARBA" id="ARBA00022448"/>
    </source>
</evidence>
<keyword evidence="5" id="KW-0631">Potassium channel</keyword>
<feature type="region of interest" description="Disordered" evidence="12">
    <location>
        <begin position="479"/>
        <end position="509"/>
    </location>
</feature>
<evidence type="ECO:0000259" key="14">
    <source>
        <dbReference type="SMART" id="SM00225"/>
    </source>
</evidence>
<sequence>MEAIRRAAVSAVSNQRRNRRIKLNVGGAVFETWTHTLLKRPGTRLAQLARAMEADESYDSERGEYFFDKHPGIFATVMHYYRTEELHTDHNICGNIIKGELEFWGLTELDIEPCCWGHYNRFKENKQTLAEIDDTFTFNVDADAFGKNPSPFMQFKKKVWIFLEDPTSSREAKIYAIASMFFVLLSIAVFVLETHHLFRVPYDNYNGTSTITASSCTRTLTSRHTCCCRFNDPNELPYDESEPHDSMTYLDYICAGFFFLEFAARIFFAPKKSDFMRQPLNVIDVLCLLPHFVSIVMKSVDPTDKSSQIIKTILALRIIRVLRIFKLMKHYTAFKILVYTIKVSTKELLLMVIFLFTGVLIFASVAFYTENSTFTNIPIAFWWALVTMTTVGYGDKVPQTEGGYFLGSLCVLCGVLVVAFTVPIVVNNFTLYYSHAQSRMRLPPPKREELQKKLIMKNHKAQEFIEKLTMNVRKTKQFNSLNTARGGGDDSNNSKEQDDGDSGLEVCSSPIHGGTNATLQPMASTSTMCSYLSENSVLVTSTCSTGTSVMSSTKWSALATPATVRTVSARVDEMDLQLPGTPRSDSADDTIVTARHIETACLLNALEDHDEKVEKERRRQLDLMTSRSEQRRQARMTPRPSPAPGAAARPTLSDSMTTTNIGGGTDSRSSRGASSMSPLQVSPAPQGSASASSSPGNATPPQKTKVPVLPLHSPPATSSPTSSSTASSSRAGQAFLSKFGRRKNDR</sequence>
<evidence type="ECO:0000256" key="7">
    <source>
        <dbReference type="ARBA" id="ARBA00022958"/>
    </source>
</evidence>
<reference evidence="15" key="1">
    <citation type="journal article" date="2023" name="G3 (Bethesda)">
        <title>A reference genome for the long-term kleptoplast-retaining sea slug Elysia crispata morphotype clarki.</title>
        <authorList>
            <person name="Eastman K.E."/>
            <person name="Pendleton A.L."/>
            <person name="Shaikh M.A."/>
            <person name="Suttiyut T."/>
            <person name="Ogas R."/>
            <person name="Tomko P."/>
            <person name="Gavelis G."/>
            <person name="Widhalm J.R."/>
            <person name="Wisecaver J.H."/>
        </authorList>
    </citation>
    <scope>NUCLEOTIDE SEQUENCE</scope>
    <source>
        <strain evidence="15">ECLA1</strain>
    </source>
</reference>
<evidence type="ECO:0000256" key="12">
    <source>
        <dbReference type="SAM" id="MobiDB-lite"/>
    </source>
</evidence>
<evidence type="ECO:0000256" key="6">
    <source>
        <dbReference type="ARBA" id="ARBA00022882"/>
    </source>
</evidence>
<dbReference type="InterPro" id="IPR027359">
    <property type="entry name" value="Volt_channel_dom_sf"/>
</dbReference>
<dbReference type="InterPro" id="IPR003131">
    <property type="entry name" value="T1-type_BTB"/>
</dbReference>
<dbReference type="Pfam" id="PF00520">
    <property type="entry name" value="Ion_trans"/>
    <property type="match status" value="1"/>
</dbReference>
<dbReference type="Gene3D" id="1.20.120.350">
    <property type="entry name" value="Voltage-gated potassium channels. Chain C"/>
    <property type="match status" value="1"/>
</dbReference>
<feature type="transmembrane region" description="Helical" evidence="13">
    <location>
        <begin position="249"/>
        <end position="268"/>
    </location>
</feature>
<feature type="compositionally biased region" description="Low complexity" evidence="12">
    <location>
        <begin position="666"/>
        <end position="701"/>
    </location>
</feature>
<feature type="domain" description="BTB" evidence="14">
    <location>
        <begin position="19"/>
        <end position="121"/>
    </location>
</feature>
<evidence type="ECO:0000256" key="4">
    <source>
        <dbReference type="ARBA" id="ARBA00022692"/>
    </source>
</evidence>
<dbReference type="GO" id="GO:0051260">
    <property type="term" value="P:protein homooligomerization"/>
    <property type="evidence" value="ECO:0007669"/>
    <property type="project" value="InterPro"/>
</dbReference>
<dbReference type="PRINTS" id="PR01491">
    <property type="entry name" value="KVCHANNEL"/>
</dbReference>
<dbReference type="Gene3D" id="3.30.710.10">
    <property type="entry name" value="Potassium Channel Kv1.1, Chain A"/>
    <property type="match status" value="1"/>
</dbReference>
<keyword evidence="4 13" id="KW-0812">Transmembrane</keyword>
<evidence type="ECO:0000256" key="11">
    <source>
        <dbReference type="ARBA" id="ARBA00023303"/>
    </source>
</evidence>
<comment type="caution">
    <text evidence="15">The sequence shown here is derived from an EMBL/GenBank/DDBJ whole genome shotgun (WGS) entry which is preliminary data.</text>
</comment>
<dbReference type="InterPro" id="IPR000210">
    <property type="entry name" value="BTB/POZ_dom"/>
</dbReference>
<dbReference type="AlphaFoldDB" id="A0AAE1B320"/>
<evidence type="ECO:0000256" key="9">
    <source>
        <dbReference type="ARBA" id="ARBA00023065"/>
    </source>
</evidence>
<dbReference type="PRINTS" id="PR00169">
    <property type="entry name" value="KCHANNEL"/>
</dbReference>
<dbReference type="GO" id="GO:0008076">
    <property type="term" value="C:voltage-gated potassium channel complex"/>
    <property type="evidence" value="ECO:0007669"/>
    <property type="project" value="InterPro"/>
</dbReference>
<feature type="transmembrane region" description="Helical" evidence="13">
    <location>
        <begin position="405"/>
        <end position="426"/>
    </location>
</feature>
<keyword evidence="9" id="KW-0406">Ion transport</keyword>
<dbReference type="SUPFAM" id="SSF54695">
    <property type="entry name" value="POZ domain"/>
    <property type="match status" value="1"/>
</dbReference>
<dbReference type="InterPro" id="IPR011333">
    <property type="entry name" value="SKP1/BTB/POZ_sf"/>
</dbReference>
<evidence type="ECO:0000313" key="15">
    <source>
        <dbReference type="EMBL" id="KAK3798939.1"/>
    </source>
</evidence>
<keyword evidence="2" id="KW-0813">Transport</keyword>
<gene>
    <name evidence="15" type="ORF">RRG08_035566</name>
</gene>
<dbReference type="EMBL" id="JAWDGP010000612">
    <property type="protein sequence ID" value="KAK3798939.1"/>
    <property type="molecule type" value="Genomic_DNA"/>
</dbReference>
<evidence type="ECO:0000256" key="1">
    <source>
        <dbReference type="ARBA" id="ARBA00004141"/>
    </source>
</evidence>
<feature type="compositionally biased region" description="Basic and acidic residues" evidence="12">
    <location>
        <begin position="611"/>
        <end position="621"/>
    </location>
</feature>
<evidence type="ECO:0000313" key="16">
    <source>
        <dbReference type="Proteomes" id="UP001283361"/>
    </source>
</evidence>
<dbReference type="Pfam" id="PF02214">
    <property type="entry name" value="BTB_2"/>
    <property type="match status" value="1"/>
</dbReference>
<keyword evidence="10 13" id="KW-0472">Membrane</keyword>
<keyword evidence="6" id="KW-0851">Voltage-gated channel</keyword>
<dbReference type="FunFam" id="1.10.287.70:FF:000028">
    <property type="entry name" value="potassium voltage-gated channel subfamily D member 3"/>
    <property type="match status" value="1"/>
</dbReference>
<evidence type="ECO:0000256" key="3">
    <source>
        <dbReference type="ARBA" id="ARBA00022538"/>
    </source>
</evidence>
<dbReference type="InterPro" id="IPR003974">
    <property type="entry name" value="K_chnl_volt-dep_Kv3"/>
</dbReference>
<dbReference type="GO" id="GO:0005251">
    <property type="term" value="F:delayed rectifier potassium channel activity"/>
    <property type="evidence" value="ECO:0007669"/>
    <property type="project" value="TreeGrafter"/>
</dbReference>
<dbReference type="InterPro" id="IPR028325">
    <property type="entry name" value="VG_K_chnl"/>
</dbReference>
<dbReference type="SMART" id="SM00225">
    <property type="entry name" value="BTB"/>
    <property type="match status" value="1"/>
</dbReference>
<dbReference type="PRINTS" id="PR01498">
    <property type="entry name" value="SHAWCHANNEL"/>
</dbReference>
<proteinExistence type="predicted"/>
<keyword evidence="16" id="KW-1185">Reference proteome</keyword>
<feature type="transmembrane region" description="Helical" evidence="13">
    <location>
        <begin position="374"/>
        <end position="393"/>
    </location>
</feature>
<evidence type="ECO:0000256" key="10">
    <source>
        <dbReference type="ARBA" id="ARBA00023136"/>
    </source>
</evidence>
<feature type="region of interest" description="Disordered" evidence="12">
    <location>
        <begin position="611"/>
        <end position="746"/>
    </location>
</feature>